<feature type="transmembrane region" description="Helical" evidence="5">
    <location>
        <begin position="57"/>
        <end position="80"/>
    </location>
</feature>
<evidence type="ECO:0000256" key="3">
    <source>
        <dbReference type="ARBA" id="ARBA00022989"/>
    </source>
</evidence>
<keyword evidence="7" id="KW-1185">Reference proteome</keyword>
<evidence type="ECO:0000256" key="2">
    <source>
        <dbReference type="ARBA" id="ARBA00022692"/>
    </source>
</evidence>
<proteinExistence type="predicted"/>
<dbReference type="PANTHER" id="PTHR22950:SF703">
    <property type="entry name" value="AMINO ACID TRANSPORTER TRANSMEMBRANE DOMAIN-CONTAINING PROTEIN"/>
    <property type="match status" value="1"/>
</dbReference>
<dbReference type="Gene3D" id="1.20.1740.10">
    <property type="entry name" value="Amino acid/polyamine transporter I"/>
    <property type="match status" value="1"/>
</dbReference>
<sequence>MADITGQEFINVNDDCIKVKEKGISVTTCALFIVATMAGSGILAIPKALSESGWTGIVLLILGCCMSLYCGIILGQCWMLTTRTLESSRQHIRDPYPEIGKYAAGKLGKRIVEICVLVTLVGVCTVFLLLSANQISSIVNGNIGTLTQKNEFRVFVLICGLVLLPFTWLNSPKEIWQFALAASLCTIIACIFIIIRTSMYLYEKGIAPDDTRTTETFESFFSAFGTIAFAFGGATVFPTFQTDMKFPDKFPLAAIWAFIAVLFMYIPVAVLPYLAFGSKVDGNILKTLKNQIGNGKFMITISEVVITLHLLFTFVITINPISRQLEKYFKTENNFGRTRVILRSSIVFFIIGISEAVPHFEVILSIVGGTTVTMTSFILPCYFYWILKKNIPFYVKILLLEIVLVAVISGGSSTYTACTQLTNPFAS</sequence>
<keyword evidence="4 5" id="KW-0472">Membrane</keyword>
<reference evidence="8" key="1">
    <citation type="submission" date="2025-08" db="UniProtKB">
        <authorList>
            <consortium name="RefSeq"/>
        </authorList>
    </citation>
    <scope>IDENTIFICATION</scope>
</reference>
<evidence type="ECO:0000256" key="4">
    <source>
        <dbReference type="ARBA" id="ARBA00023136"/>
    </source>
</evidence>
<feature type="domain" description="Amino acid transporter transmembrane" evidence="6">
    <location>
        <begin position="23"/>
        <end position="390"/>
    </location>
</feature>
<evidence type="ECO:0000313" key="7">
    <source>
        <dbReference type="Proteomes" id="UP001652625"/>
    </source>
</evidence>
<keyword evidence="2 5" id="KW-0812">Transmembrane</keyword>
<feature type="transmembrane region" description="Helical" evidence="5">
    <location>
        <begin position="296"/>
        <end position="319"/>
    </location>
</feature>
<feature type="transmembrane region" description="Helical" evidence="5">
    <location>
        <begin position="24"/>
        <end position="45"/>
    </location>
</feature>
<keyword evidence="3 5" id="KW-1133">Transmembrane helix</keyword>
<dbReference type="Pfam" id="PF01490">
    <property type="entry name" value="Aa_trans"/>
    <property type="match status" value="1"/>
</dbReference>
<name>A0ABM4CHZ6_HYDVU</name>
<dbReference type="Proteomes" id="UP001652625">
    <property type="component" value="Chromosome 09"/>
</dbReference>
<accession>A0ABM4CHZ6</accession>
<organism evidence="7 8">
    <name type="scientific">Hydra vulgaris</name>
    <name type="common">Hydra</name>
    <name type="synonym">Hydra attenuata</name>
    <dbReference type="NCBI Taxonomy" id="6087"/>
    <lineage>
        <taxon>Eukaryota</taxon>
        <taxon>Metazoa</taxon>
        <taxon>Cnidaria</taxon>
        <taxon>Hydrozoa</taxon>
        <taxon>Hydroidolina</taxon>
        <taxon>Anthoathecata</taxon>
        <taxon>Aplanulata</taxon>
        <taxon>Hydridae</taxon>
        <taxon>Hydra</taxon>
    </lineage>
</organism>
<dbReference type="RefSeq" id="XP_065661356.1">
    <property type="nucleotide sequence ID" value="XM_065805284.1"/>
</dbReference>
<evidence type="ECO:0000256" key="1">
    <source>
        <dbReference type="ARBA" id="ARBA00004141"/>
    </source>
</evidence>
<feature type="transmembrane region" description="Helical" evidence="5">
    <location>
        <begin position="178"/>
        <end position="199"/>
    </location>
</feature>
<feature type="transmembrane region" description="Helical" evidence="5">
    <location>
        <begin position="397"/>
        <end position="417"/>
    </location>
</feature>
<feature type="transmembrane region" description="Helical" evidence="5">
    <location>
        <begin position="340"/>
        <end position="357"/>
    </location>
</feature>
<dbReference type="GeneID" id="100209277"/>
<feature type="transmembrane region" description="Helical" evidence="5">
    <location>
        <begin position="252"/>
        <end position="276"/>
    </location>
</feature>
<feature type="transmembrane region" description="Helical" evidence="5">
    <location>
        <begin position="219"/>
        <end position="240"/>
    </location>
</feature>
<gene>
    <name evidence="8" type="primary">LOC100209277</name>
</gene>
<feature type="transmembrane region" description="Helical" evidence="5">
    <location>
        <begin position="363"/>
        <end position="385"/>
    </location>
</feature>
<protein>
    <submittedName>
        <fullName evidence="8">Uncharacterized protein LOC100209277 isoform X4</fullName>
    </submittedName>
</protein>
<evidence type="ECO:0000313" key="8">
    <source>
        <dbReference type="RefSeq" id="XP_065661356.1"/>
    </source>
</evidence>
<evidence type="ECO:0000256" key="5">
    <source>
        <dbReference type="SAM" id="Phobius"/>
    </source>
</evidence>
<dbReference type="InterPro" id="IPR013057">
    <property type="entry name" value="AA_transpt_TM"/>
</dbReference>
<feature type="transmembrane region" description="Helical" evidence="5">
    <location>
        <begin position="111"/>
        <end position="132"/>
    </location>
</feature>
<evidence type="ECO:0000259" key="6">
    <source>
        <dbReference type="Pfam" id="PF01490"/>
    </source>
</evidence>
<feature type="transmembrane region" description="Helical" evidence="5">
    <location>
        <begin position="152"/>
        <end position="171"/>
    </location>
</feature>
<comment type="subcellular location">
    <subcellularLocation>
        <location evidence="1">Membrane</location>
        <topology evidence="1">Multi-pass membrane protein</topology>
    </subcellularLocation>
</comment>
<dbReference type="PANTHER" id="PTHR22950">
    <property type="entry name" value="AMINO ACID TRANSPORTER"/>
    <property type="match status" value="1"/>
</dbReference>